<feature type="compositionally biased region" description="Acidic residues" evidence="2">
    <location>
        <begin position="795"/>
        <end position="807"/>
    </location>
</feature>
<dbReference type="InterPro" id="IPR006431">
    <property type="entry name" value="Phage_tape_meas_C"/>
</dbReference>
<feature type="coiled-coil region" evidence="1">
    <location>
        <begin position="457"/>
        <end position="484"/>
    </location>
</feature>
<evidence type="ECO:0000313" key="5">
    <source>
        <dbReference type="Proteomes" id="UP000584867"/>
    </source>
</evidence>
<gene>
    <name evidence="4" type="ORF">HDF15_004516</name>
</gene>
<evidence type="ECO:0000256" key="2">
    <source>
        <dbReference type="SAM" id="MobiDB-lite"/>
    </source>
</evidence>
<accession>A0A7W7ZU10</accession>
<dbReference type="Proteomes" id="UP000584867">
    <property type="component" value="Unassembled WGS sequence"/>
</dbReference>
<feature type="region of interest" description="Disordered" evidence="2">
    <location>
        <begin position="368"/>
        <end position="430"/>
    </location>
</feature>
<feature type="domain" description="Bacteriophage tail tape measure C-terminal" evidence="3">
    <location>
        <begin position="649"/>
        <end position="722"/>
    </location>
</feature>
<protein>
    <recommendedName>
        <fullName evidence="3">Bacteriophage tail tape measure C-terminal domain-containing protein</fullName>
    </recommendedName>
</protein>
<feature type="compositionally biased region" description="Polar residues" evidence="2">
    <location>
        <begin position="903"/>
        <end position="912"/>
    </location>
</feature>
<proteinExistence type="predicted"/>
<dbReference type="AlphaFoldDB" id="A0A7W7ZU10"/>
<feature type="coiled-coil region" evidence="1">
    <location>
        <begin position="586"/>
        <end position="613"/>
    </location>
</feature>
<comment type="caution">
    <text evidence="4">The sequence shown here is derived from an EMBL/GenBank/DDBJ whole genome shotgun (WGS) entry which is preliminary data.</text>
</comment>
<evidence type="ECO:0000259" key="3">
    <source>
        <dbReference type="Pfam" id="PF09718"/>
    </source>
</evidence>
<sequence>MASPVHVTFNADVGQFVSNVDKANQSVSKASQSVANAKNQILSSFKMQIDAAKSVGASSEELARIQQRTARMMSEVTDTNANRIVNSLDRISAKNKQVQAELATLNKVAPVSSSIGSDVSDRAKASASIRALSGTGSIRAAESFASSIPLLSKAFDVAFPIVGAVAFTAEIVRGVEALHKMYETAVKLPDTLKDGFESLNAPIETNVDGLRKANDELEITIAKLEHKPVNTLALALDEARINADRLAESSDKAAANVKKLLAENSAGLGAFTLTGQISTGPVSDEVNKRMTDIRNMQRDNRDATRSGTDTPEAATARIAKITAALKDLSAWAKQSRTDIQSFDTGGKNSANINILSGVQDFADNTLDEQSQQNRNTADQQQEKQLQDAQKRRQEAQEATRQASEAQRKAMEAQRQQWQGQDDSRKDSGNDSAVIEVNTWDRRLAGLQQGSAQYLYAQNELTAKLREARTQAAEAQKQAAAKALKDQSDSWDLDHDSWTQAGHRTAQDEADYWSIRVLEAQQGSANYKAAYDKYTAAINASQREAEEAAKARSKASLEQGSQSTGYAEAVLGIQRQTGQISNQDAATQQANIHAEQYRQQIAALNDELGRQTGLDPNSAATVNAQAAVAKAQADRQVQIMQDAAQTAGASWQGALKNANALWVQDSEDSAKQVVALYQQAISGLNDNLSNLMVGDKTNWSGMFRGIGKSLANDSLKQIEAPVLGALGLTKPDGTATNPINVRIVGQSVGGTATGLFGNLFSGKAPGGAGSSSGGIFGSLFHRSAKVASPGASADSTDGDDVESPDDDGAGSGVGTVVSGGFGKVLPELSMFGGGFALGGGVQAGVPIDVGEMGKERFVPSTPGTIIPHNALGGGSNYYSINVANGVTPEQFDMKFRDAMGQVAPQLTKTTSQAMKDHQRRQPSSKR</sequence>
<dbReference type="EMBL" id="JACHIO010000024">
    <property type="protein sequence ID" value="MBB5066142.1"/>
    <property type="molecule type" value="Genomic_DNA"/>
</dbReference>
<feature type="region of interest" description="Disordered" evidence="2">
    <location>
        <begin position="903"/>
        <end position="925"/>
    </location>
</feature>
<keyword evidence="1" id="KW-0175">Coiled coil</keyword>
<organism evidence="4 5">
    <name type="scientific">Granulicella mallensis</name>
    <dbReference type="NCBI Taxonomy" id="940614"/>
    <lineage>
        <taxon>Bacteria</taxon>
        <taxon>Pseudomonadati</taxon>
        <taxon>Acidobacteriota</taxon>
        <taxon>Terriglobia</taxon>
        <taxon>Terriglobales</taxon>
        <taxon>Acidobacteriaceae</taxon>
        <taxon>Granulicella</taxon>
    </lineage>
</organism>
<evidence type="ECO:0000313" key="4">
    <source>
        <dbReference type="EMBL" id="MBB5066142.1"/>
    </source>
</evidence>
<feature type="coiled-coil region" evidence="1">
    <location>
        <begin position="530"/>
        <end position="557"/>
    </location>
</feature>
<feature type="compositionally biased region" description="Basic and acidic residues" evidence="2">
    <location>
        <begin position="380"/>
        <end position="397"/>
    </location>
</feature>
<dbReference type="Pfam" id="PF09718">
    <property type="entry name" value="Tape_meas_lam_C"/>
    <property type="match status" value="1"/>
</dbReference>
<feature type="region of interest" description="Disordered" evidence="2">
    <location>
        <begin position="787"/>
        <end position="812"/>
    </location>
</feature>
<feature type="compositionally biased region" description="Basic residues" evidence="2">
    <location>
        <begin position="916"/>
        <end position="925"/>
    </location>
</feature>
<name>A0A7W7ZU10_9BACT</name>
<feature type="coiled-coil region" evidence="1">
    <location>
        <begin position="207"/>
        <end position="256"/>
    </location>
</feature>
<dbReference type="RefSeq" id="WP_184259432.1">
    <property type="nucleotide sequence ID" value="NZ_JACHIO010000024.1"/>
</dbReference>
<evidence type="ECO:0000256" key="1">
    <source>
        <dbReference type="SAM" id="Coils"/>
    </source>
</evidence>
<reference evidence="4 5" key="1">
    <citation type="submission" date="2020-08" db="EMBL/GenBank/DDBJ databases">
        <title>Genomic Encyclopedia of Type Strains, Phase IV (KMG-V): Genome sequencing to study the core and pangenomes of soil and plant-associated prokaryotes.</title>
        <authorList>
            <person name="Whitman W."/>
        </authorList>
    </citation>
    <scope>NUCLEOTIDE SEQUENCE [LARGE SCALE GENOMIC DNA]</scope>
    <source>
        <strain evidence="4 5">X5P3</strain>
    </source>
</reference>